<dbReference type="GO" id="GO:0018114">
    <property type="term" value="F:threonine racemase activity"/>
    <property type="evidence" value="ECO:0007669"/>
    <property type="project" value="TreeGrafter"/>
</dbReference>
<comment type="similarity">
    <text evidence="5">Belongs to the serine/threonine dehydratase family.</text>
</comment>
<dbReference type="OrthoDB" id="9811476at2"/>
<keyword evidence="7" id="KW-0663">Pyridoxal phosphate</keyword>
<dbReference type="PANTHER" id="PTHR43050:SF1">
    <property type="entry name" value="SERINE RACEMASE"/>
    <property type="match status" value="1"/>
</dbReference>
<evidence type="ECO:0000259" key="9">
    <source>
        <dbReference type="Pfam" id="PF00291"/>
    </source>
</evidence>
<organism evidence="10 11">
    <name type="scientific">Xanthobacter autotrophicus</name>
    <dbReference type="NCBI Taxonomy" id="280"/>
    <lineage>
        <taxon>Bacteria</taxon>
        <taxon>Pseudomonadati</taxon>
        <taxon>Pseudomonadota</taxon>
        <taxon>Alphaproteobacteria</taxon>
        <taxon>Hyphomicrobiales</taxon>
        <taxon>Xanthobacteraceae</taxon>
        <taxon>Xanthobacter</taxon>
    </lineage>
</organism>
<comment type="cofactor">
    <cofactor evidence="3">
        <name>Mn(2+)</name>
        <dbReference type="ChEBI" id="CHEBI:29035"/>
    </cofactor>
</comment>
<dbReference type="Proteomes" id="UP000305131">
    <property type="component" value="Unassembled WGS sequence"/>
</dbReference>
<dbReference type="PROSITE" id="PS00165">
    <property type="entry name" value="DEHYDRATASE_SER_THR"/>
    <property type="match status" value="1"/>
</dbReference>
<dbReference type="SUPFAM" id="SSF53686">
    <property type="entry name" value="Tryptophan synthase beta subunit-like PLP-dependent enzymes"/>
    <property type="match status" value="1"/>
</dbReference>
<dbReference type="PANTHER" id="PTHR43050">
    <property type="entry name" value="SERINE / THREONINE RACEMASE FAMILY MEMBER"/>
    <property type="match status" value="1"/>
</dbReference>
<sequence>MSSNSALSPAISDTKQVFAATIADVEAAADRIAGQIIRTPLFESAAISAACGARILIKPEMLQHTGSFKFRGASNRVALMSAAERAGGIVAWSSGNHALAISAVAARHGIKATILMPSDAPRAKIEGAERLGGTVRLYDRATEVREEIGAEIAARTGAVIIPPYDDPHVIAGQGTVGLELAEQAAALGAQLDMALFACSGGGLVAGAATALKARSPATLVYSAEPAGFDDTARSLASGKPERNAPGATTLCDALMVPTPGLLTFPINRALLAGGVAVTDDEVKAAMRLVYETLKLVVEPGGVTPLAAVLAGKVDAKGKTVGVMLSGGNVDPGTYAACIGA</sequence>
<dbReference type="Gene3D" id="3.40.50.1100">
    <property type="match status" value="2"/>
</dbReference>
<dbReference type="GO" id="GO:0070179">
    <property type="term" value="P:D-serine biosynthetic process"/>
    <property type="evidence" value="ECO:0007669"/>
    <property type="project" value="TreeGrafter"/>
</dbReference>
<dbReference type="GO" id="GO:0005524">
    <property type="term" value="F:ATP binding"/>
    <property type="evidence" value="ECO:0007669"/>
    <property type="project" value="TreeGrafter"/>
</dbReference>
<dbReference type="InterPro" id="IPR000634">
    <property type="entry name" value="Ser/Thr_deHydtase_PyrdxlP-BS"/>
</dbReference>
<evidence type="ECO:0000313" key="10">
    <source>
        <dbReference type="EMBL" id="TLX42871.1"/>
    </source>
</evidence>
<keyword evidence="6" id="KW-0460">Magnesium</keyword>
<dbReference type="Pfam" id="PF00291">
    <property type="entry name" value="PALP"/>
    <property type="match status" value="1"/>
</dbReference>
<dbReference type="GO" id="GO:0003941">
    <property type="term" value="F:L-serine ammonia-lyase activity"/>
    <property type="evidence" value="ECO:0007669"/>
    <property type="project" value="TreeGrafter"/>
</dbReference>
<evidence type="ECO:0000256" key="1">
    <source>
        <dbReference type="ARBA" id="ARBA00001913"/>
    </source>
</evidence>
<dbReference type="CDD" id="cd01562">
    <property type="entry name" value="Thr-dehyd"/>
    <property type="match status" value="1"/>
</dbReference>
<dbReference type="RefSeq" id="WP_138399231.1">
    <property type="nucleotide sequence ID" value="NZ_JBAFVI010000002.1"/>
</dbReference>
<comment type="caution">
    <text evidence="10">The sequence shown here is derived from an EMBL/GenBank/DDBJ whole genome shotgun (WGS) entry which is preliminary data.</text>
</comment>
<proteinExistence type="inferred from homology"/>
<evidence type="ECO:0000256" key="3">
    <source>
        <dbReference type="ARBA" id="ARBA00001936"/>
    </source>
</evidence>
<keyword evidence="8" id="KW-0456">Lyase</keyword>
<protein>
    <submittedName>
        <fullName evidence="10">Threonine/serine dehydratase</fullName>
    </submittedName>
</protein>
<comment type="cofactor">
    <cofactor evidence="1">
        <name>Ca(2+)</name>
        <dbReference type="ChEBI" id="CHEBI:29108"/>
    </cofactor>
</comment>
<dbReference type="EMBL" id="VAUP01000022">
    <property type="protein sequence ID" value="TLX42871.1"/>
    <property type="molecule type" value="Genomic_DNA"/>
</dbReference>
<evidence type="ECO:0000256" key="7">
    <source>
        <dbReference type="ARBA" id="ARBA00022898"/>
    </source>
</evidence>
<dbReference type="InterPro" id="IPR036052">
    <property type="entry name" value="TrpB-like_PALP_sf"/>
</dbReference>
<reference evidence="10 11" key="1">
    <citation type="submission" date="2019-05" db="EMBL/GenBank/DDBJ databases">
        <authorList>
            <person name="Zhou X."/>
        </authorList>
    </citation>
    <scope>NUCLEOTIDE SEQUENCE [LARGE SCALE GENOMIC DNA]</scope>
    <source>
        <strain evidence="10 11">DSM 432</strain>
    </source>
</reference>
<dbReference type="GO" id="GO:0000287">
    <property type="term" value="F:magnesium ion binding"/>
    <property type="evidence" value="ECO:0007669"/>
    <property type="project" value="TreeGrafter"/>
</dbReference>
<accession>A0A6C1KGE6</accession>
<evidence type="ECO:0000256" key="4">
    <source>
        <dbReference type="ARBA" id="ARBA00001946"/>
    </source>
</evidence>
<evidence type="ECO:0000256" key="6">
    <source>
        <dbReference type="ARBA" id="ARBA00022842"/>
    </source>
</evidence>
<dbReference type="InterPro" id="IPR001926">
    <property type="entry name" value="TrpB-like_PALP"/>
</dbReference>
<evidence type="ECO:0000256" key="2">
    <source>
        <dbReference type="ARBA" id="ARBA00001933"/>
    </source>
</evidence>
<dbReference type="GO" id="GO:0030170">
    <property type="term" value="F:pyridoxal phosphate binding"/>
    <property type="evidence" value="ECO:0007669"/>
    <property type="project" value="InterPro"/>
</dbReference>
<dbReference type="AlphaFoldDB" id="A0A6C1KGE6"/>
<dbReference type="GO" id="GO:0030378">
    <property type="term" value="F:serine racemase activity"/>
    <property type="evidence" value="ECO:0007669"/>
    <property type="project" value="TreeGrafter"/>
</dbReference>
<gene>
    <name evidence="10" type="ORF">FBQ73_09405</name>
</gene>
<dbReference type="GeneID" id="95773666"/>
<evidence type="ECO:0000313" key="11">
    <source>
        <dbReference type="Proteomes" id="UP000305131"/>
    </source>
</evidence>
<dbReference type="FunFam" id="3.40.50.1100:FF:000005">
    <property type="entry name" value="Threonine dehydratase catabolic"/>
    <property type="match status" value="1"/>
</dbReference>
<comment type="cofactor">
    <cofactor evidence="2">
        <name>pyridoxal 5'-phosphate</name>
        <dbReference type="ChEBI" id="CHEBI:597326"/>
    </cofactor>
</comment>
<name>A0A6C1KGE6_XANAU</name>
<evidence type="ECO:0000256" key="8">
    <source>
        <dbReference type="ARBA" id="ARBA00023239"/>
    </source>
</evidence>
<evidence type="ECO:0000256" key="5">
    <source>
        <dbReference type="ARBA" id="ARBA00010869"/>
    </source>
</evidence>
<comment type="cofactor">
    <cofactor evidence="4">
        <name>Mg(2+)</name>
        <dbReference type="ChEBI" id="CHEBI:18420"/>
    </cofactor>
</comment>
<feature type="domain" description="Tryptophan synthase beta chain-like PALP" evidence="9">
    <location>
        <begin position="34"/>
        <end position="326"/>
    </location>
</feature>